<dbReference type="EMBL" id="CP035807">
    <property type="protein sequence ID" value="QEN04621.1"/>
    <property type="molecule type" value="Genomic_DNA"/>
</dbReference>
<accession>A0A5C1QAS9</accession>
<evidence type="ECO:0000313" key="2">
    <source>
        <dbReference type="Proteomes" id="UP000323824"/>
    </source>
</evidence>
<dbReference type="KEGG" id="sper:EW093_07860"/>
<proteinExistence type="predicted"/>
<dbReference type="AlphaFoldDB" id="A0A5C1QAS9"/>
<dbReference type="InterPro" id="IPR025234">
    <property type="entry name" value="YjzH-like"/>
</dbReference>
<dbReference type="Pfam" id="PF13783">
    <property type="entry name" value="DUF4177"/>
    <property type="match status" value="1"/>
</dbReference>
<gene>
    <name evidence="1" type="ORF">EW093_07860</name>
</gene>
<dbReference type="OrthoDB" id="1739894at2"/>
<protein>
    <submittedName>
        <fullName evidence="1">DUF4177 domain-containing protein</fullName>
    </submittedName>
</protein>
<name>A0A5C1QAS9_9SPIO</name>
<organism evidence="1 2">
    <name type="scientific">Thiospirochaeta perfilievii</name>
    <dbReference type="NCBI Taxonomy" id="252967"/>
    <lineage>
        <taxon>Bacteria</taxon>
        <taxon>Pseudomonadati</taxon>
        <taxon>Spirochaetota</taxon>
        <taxon>Spirochaetia</taxon>
        <taxon>Spirochaetales</taxon>
        <taxon>Spirochaetaceae</taxon>
        <taxon>Thiospirochaeta</taxon>
    </lineage>
</organism>
<evidence type="ECO:0000313" key="1">
    <source>
        <dbReference type="EMBL" id="QEN04621.1"/>
    </source>
</evidence>
<reference evidence="1 2" key="1">
    <citation type="submission" date="2019-02" db="EMBL/GenBank/DDBJ databases">
        <authorList>
            <person name="Fomenkov A."/>
            <person name="Dubinina G."/>
            <person name="Grabovich M."/>
            <person name="Vincze T."/>
            <person name="Roberts R.J."/>
        </authorList>
    </citation>
    <scope>NUCLEOTIDE SEQUENCE [LARGE SCALE GENOMIC DNA]</scope>
    <source>
        <strain evidence="1 2">P</strain>
    </source>
</reference>
<keyword evidence="2" id="KW-1185">Reference proteome</keyword>
<dbReference type="Proteomes" id="UP000323824">
    <property type="component" value="Chromosome"/>
</dbReference>
<reference evidence="1 2" key="2">
    <citation type="submission" date="2019-09" db="EMBL/GenBank/DDBJ databases">
        <title>Complete Genome Sequence and Methylome Analysis of free living Spirochaetas.</title>
        <authorList>
            <person name="Leshcheva N."/>
            <person name="Mikheeva N."/>
        </authorList>
    </citation>
    <scope>NUCLEOTIDE SEQUENCE [LARGE SCALE GENOMIC DNA]</scope>
    <source>
        <strain evidence="1 2">P</strain>
    </source>
</reference>
<sequence>MVHINLSKTAFRLETLSEISYFKNYRKRRNIMYEYKFVEVPIKKVFTSKKTTSKTMDNIKSTITDNAKDGWRFIQVFTQVGEGLIAPDHYEVIFEKEIQNN</sequence>